<keyword evidence="2 6" id="KW-0862">Zinc</keyword>
<dbReference type="SUPFAM" id="SSF118352">
    <property type="entry name" value="HSP33 redox switch-like"/>
    <property type="match status" value="1"/>
</dbReference>
<keyword evidence="5 6" id="KW-0676">Redox-active center</keyword>
<dbReference type="HAMAP" id="MF_00117">
    <property type="entry name" value="HslO"/>
    <property type="match status" value="1"/>
</dbReference>
<dbReference type="PANTHER" id="PTHR30111:SF1">
    <property type="entry name" value="33 KDA CHAPERONIN"/>
    <property type="match status" value="1"/>
</dbReference>
<evidence type="ECO:0000256" key="5">
    <source>
        <dbReference type="ARBA" id="ARBA00023284"/>
    </source>
</evidence>
<reference evidence="7 8" key="1">
    <citation type="submission" date="2015-09" db="EMBL/GenBank/DDBJ databases">
        <title>Draft genome sequence of Alicyclobacillus ferrooxydans DSM 22381.</title>
        <authorList>
            <person name="Hemp J."/>
        </authorList>
    </citation>
    <scope>NUCLEOTIDE SEQUENCE [LARGE SCALE GENOMIC DNA]</scope>
    <source>
        <strain evidence="7 8">TC-34</strain>
    </source>
</reference>
<keyword evidence="3 6" id="KW-1015">Disulfide bond</keyword>
<comment type="function">
    <text evidence="6">Redox regulated molecular chaperone. Protects both thermally unfolding and oxidatively damaged proteins from irreversible aggregation. Plays an important role in the bacterial defense system toward oxidative stress.</text>
</comment>
<dbReference type="Gene3D" id="3.90.1280.10">
    <property type="entry name" value="HSP33 redox switch-like"/>
    <property type="match status" value="1"/>
</dbReference>
<evidence type="ECO:0000256" key="2">
    <source>
        <dbReference type="ARBA" id="ARBA00022833"/>
    </source>
</evidence>
<dbReference type="PANTHER" id="PTHR30111">
    <property type="entry name" value="33 KDA CHAPERONIN"/>
    <property type="match status" value="1"/>
</dbReference>
<dbReference type="InterPro" id="IPR000397">
    <property type="entry name" value="Heat_shock_Hsp33"/>
</dbReference>
<evidence type="ECO:0000313" key="7">
    <source>
        <dbReference type="EMBL" id="KPV43461.1"/>
    </source>
</evidence>
<dbReference type="InterPro" id="IPR016154">
    <property type="entry name" value="Heat_shock_Hsp33_C"/>
</dbReference>
<dbReference type="Proteomes" id="UP000050482">
    <property type="component" value="Unassembled WGS sequence"/>
</dbReference>
<evidence type="ECO:0000313" key="8">
    <source>
        <dbReference type="Proteomes" id="UP000050482"/>
    </source>
</evidence>
<evidence type="ECO:0000256" key="4">
    <source>
        <dbReference type="ARBA" id="ARBA00023186"/>
    </source>
</evidence>
<dbReference type="GO" id="GO:0042026">
    <property type="term" value="P:protein refolding"/>
    <property type="evidence" value="ECO:0007669"/>
    <property type="project" value="TreeGrafter"/>
</dbReference>
<organism evidence="7 8">
    <name type="scientific">Alicyclobacillus ferrooxydans</name>
    <dbReference type="NCBI Taxonomy" id="471514"/>
    <lineage>
        <taxon>Bacteria</taxon>
        <taxon>Bacillati</taxon>
        <taxon>Bacillota</taxon>
        <taxon>Bacilli</taxon>
        <taxon>Bacillales</taxon>
        <taxon>Alicyclobacillaceae</taxon>
        <taxon>Alicyclobacillus</taxon>
    </lineage>
</organism>
<dbReference type="OrthoDB" id="9776534at2"/>
<dbReference type="RefSeq" id="WP_054969464.1">
    <property type="nucleotide sequence ID" value="NZ_LJCO01000050.1"/>
</dbReference>
<comment type="subcellular location">
    <subcellularLocation>
        <location evidence="6">Cytoplasm</location>
    </subcellularLocation>
</comment>
<dbReference type="CDD" id="cd00498">
    <property type="entry name" value="Hsp33"/>
    <property type="match status" value="1"/>
</dbReference>
<evidence type="ECO:0000256" key="1">
    <source>
        <dbReference type="ARBA" id="ARBA00022490"/>
    </source>
</evidence>
<dbReference type="GO" id="GO:0044183">
    <property type="term" value="F:protein folding chaperone"/>
    <property type="evidence" value="ECO:0007669"/>
    <property type="project" value="TreeGrafter"/>
</dbReference>
<protein>
    <recommendedName>
        <fullName evidence="6">33 kDa chaperonin</fullName>
    </recommendedName>
    <alternativeName>
        <fullName evidence="6">Heat shock protein 33 homolog</fullName>
        <shortName evidence="6">HSP33</shortName>
    </alternativeName>
</protein>
<keyword evidence="1 6" id="KW-0963">Cytoplasm</keyword>
<keyword evidence="4 6" id="KW-0143">Chaperone</keyword>
<dbReference type="NCBIfam" id="NF001033">
    <property type="entry name" value="PRK00114.1"/>
    <property type="match status" value="1"/>
</dbReference>
<dbReference type="InterPro" id="IPR016153">
    <property type="entry name" value="Heat_shock_Hsp33_N"/>
</dbReference>
<gene>
    <name evidence="6" type="primary">hslO</name>
    <name evidence="7" type="ORF">AN477_12310</name>
</gene>
<comment type="caution">
    <text evidence="7">The sequence shown here is derived from an EMBL/GenBank/DDBJ whole genome shotgun (WGS) entry which is preliminary data.</text>
</comment>
<feature type="disulfide bond" description="Redox-active" evidence="6">
    <location>
        <begin position="244"/>
        <end position="246"/>
    </location>
</feature>
<proteinExistence type="inferred from homology"/>
<dbReference type="Pfam" id="PF01430">
    <property type="entry name" value="HSP33"/>
    <property type="match status" value="1"/>
</dbReference>
<dbReference type="AlphaFoldDB" id="A0A0N8PP65"/>
<dbReference type="Gene3D" id="3.55.30.10">
    <property type="entry name" value="Hsp33 domain"/>
    <property type="match status" value="1"/>
</dbReference>
<feature type="disulfide bond" description="Redox-active" evidence="6">
    <location>
        <begin position="277"/>
        <end position="280"/>
    </location>
</feature>
<evidence type="ECO:0000256" key="6">
    <source>
        <dbReference type="HAMAP-Rule" id="MF_00117"/>
    </source>
</evidence>
<dbReference type="PATRIC" id="fig|471514.4.peg.4362"/>
<comment type="PTM">
    <text evidence="6">Under oxidizing conditions two disulfide bonds are formed involving the reactive cysteines. Under reducing conditions zinc is bound to the reactive cysteines and the protein is inactive.</text>
</comment>
<dbReference type="GO" id="GO:0005737">
    <property type="term" value="C:cytoplasm"/>
    <property type="evidence" value="ECO:0007669"/>
    <property type="project" value="UniProtKB-SubCell"/>
</dbReference>
<dbReference type="EMBL" id="LJCO01000050">
    <property type="protein sequence ID" value="KPV43461.1"/>
    <property type="molecule type" value="Genomic_DNA"/>
</dbReference>
<accession>A0A0N8PP65</accession>
<dbReference type="PIRSF" id="PIRSF005261">
    <property type="entry name" value="Heat_shock_Hsp33"/>
    <property type="match status" value="1"/>
</dbReference>
<evidence type="ECO:0000256" key="3">
    <source>
        <dbReference type="ARBA" id="ARBA00023157"/>
    </source>
</evidence>
<keyword evidence="8" id="KW-1185">Reference proteome</keyword>
<sequence length="296" mass="31518">MKNGGVEYLTASDVALRGLSENGNIRVLACVTTHVVNEMQQRHRSWPVATAALGRTTSIAAMMGLLLKGSERLTIQVKGDGPLGSIVVDADSTGHVRGYVDNPHVHLPSNALGKLDVGGGVGQGLLYVMRDMGLRDVYRGSAEIQSGEIADDFTYYFAVSEQTPSAVGAGVLVDTDNSVIVSGGFIVQLLPGHTDEDIAALEQHVAKVSSVTDVLHAGASAEDLLKMVVPSAKVLDTVPIEFRCTCSRERIAATLQGLGDAEIQSLIEEQGEAEVICHFCNEKYLFSREELADLLV</sequence>
<dbReference type="GO" id="GO:0051082">
    <property type="term" value="F:unfolded protein binding"/>
    <property type="evidence" value="ECO:0007669"/>
    <property type="project" value="UniProtKB-UniRule"/>
</dbReference>
<comment type="similarity">
    <text evidence="6">Belongs to the HSP33 family.</text>
</comment>
<dbReference type="SUPFAM" id="SSF64397">
    <property type="entry name" value="Hsp33 domain"/>
    <property type="match status" value="1"/>
</dbReference>
<name>A0A0N8PP65_9BACL</name>
<dbReference type="STRING" id="471514.AN477_12310"/>